<evidence type="ECO:0000256" key="1">
    <source>
        <dbReference type="SAM" id="MobiDB-lite"/>
    </source>
</evidence>
<dbReference type="PANTHER" id="PTHR15302">
    <property type="entry name" value="E3 UBIQUITIN-PROTEIN LIGASE RNF103"/>
    <property type="match status" value="1"/>
</dbReference>
<evidence type="ECO:0000313" key="3">
    <source>
        <dbReference type="Proteomes" id="UP000250572"/>
    </source>
</evidence>
<evidence type="ECO:0008006" key="4">
    <source>
        <dbReference type="Google" id="ProtNLM"/>
    </source>
</evidence>
<feature type="region of interest" description="Disordered" evidence="1">
    <location>
        <begin position="83"/>
        <end position="107"/>
    </location>
</feature>
<comment type="caution">
    <text evidence="2">The sequence shown here is derived from an EMBL/GenBank/DDBJ whole genome shotgun (WGS) entry which is preliminary data.</text>
</comment>
<dbReference type="AlphaFoldDB" id="A0A315V0B1"/>
<sequence length="610" mass="69363">MQVSPGLSFGSGIVWREDHSQNSCGTRLLIIPKQPKFAENNVEVFNQQLTTNNIKSHLQPYLTKTDTPDELLLEKVNIACTKEKERQDKKRHAAPQRGTSVSTVQTEQSFRSMSPMMPVYLQQHPELLLEYRQFWTIRSTQLDASWGPRETEGHKGEGHWEGIVHFVVGQAGKKRRKVLNNKGVEQLEEEEDDDVEEYHPVLFHQSCVKRGWQRSMIIMSAPQTSASKGKVMLKEYVGQYIETEHIFRWMTSHLARRIKTVRQSAQLVEEWHSDPAHPIKMFLFTHLSQPPAFFSSLSVKFTGRIEFIFVDVRHWDNRSTLLDIGVTQSPSYILKMPEGIYHYGNSTGEFLSLAAMDTFLRSVQPEVNDLFVLSLVLINLLAWMDFFITQYSLDFSQFDQQTELLPVDSVPRQTQLTREASKRRMPEQPQLAPLNIKEQWLYSEFLPDDRDSHPISKGEPSTLERKPILASDIVGTSAYLLLTILQCTAGAFDAWMRIARCTANDAGKACAHGSGSGTSLLETGWPYFHSGISHCERRQKRMGILVPPTSRRLYIGVYPGEREGSLPPLMDGGTGSDCCLCLRVKQKFRLPTLFGVLGGGTEECPSWGNR</sequence>
<dbReference type="GO" id="GO:0005783">
    <property type="term" value="C:endoplasmic reticulum"/>
    <property type="evidence" value="ECO:0007669"/>
    <property type="project" value="TreeGrafter"/>
</dbReference>
<dbReference type="PANTHER" id="PTHR15302:SF0">
    <property type="entry name" value="E3 UBIQUITIN-PROTEIN LIGASE RNF103"/>
    <property type="match status" value="1"/>
</dbReference>
<dbReference type="GO" id="GO:0036503">
    <property type="term" value="P:ERAD pathway"/>
    <property type="evidence" value="ECO:0007669"/>
    <property type="project" value="TreeGrafter"/>
</dbReference>
<reference evidence="2 3" key="1">
    <citation type="journal article" date="2018" name="G3 (Bethesda)">
        <title>A High-Quality Reference Genome for the Invasive Mosquitofish Gambusia affinis Using a Chicago Library.</title>
        <authorList>
            <person name="Hoffberg S.L."/>
            <person name="Troendle N.J."/>
            <person name="Glenn T.C."/>
            <person name="Mahmud O."/>
            <person name="Louha S."/>
            <person name="Chalopin D."/>
            <person name="Bennetzen J.L."/>
            <person name="Mauricio R."/>
        </authorList>
    </citation>
    <scope>NUCLEOTIDE SEQUENCE [LARGE SCALE GENOMIC DNA]</scope>
    <source>
        <strain evidence="2">NE01/NJP1002.9</strain>
        <tissue evidence="2">Muscle</tissue>
    </source>
</reference>
<keyword evidence="3" id="KW-1185">Reference proteome</keyword>
<dbReference type="EMBL" id="NHOQ01002455">
    <property type="protein sequence ID" value="PWA16992.1"/>
    <property type="molecule type" value="Genomic_DNA"/>
</dbReference>
<organism evidence="2 3">
    <name type="scientific">Gambusia affinis</name>
    <name type="common">Western mosquitofish</name>
    <name type="synonym">Heterandria affinis</name>
    <dbReference type="NCBI Taxonomy" id="33528"/>
    <lineage>
        <taxon>Eukaryota</taxon>
        <taxon>Metazoa</taxon>
        <taxon>Chordata</taxon>
        <taxon>Craniata</taxon>
        <taxon>Vertebrata</taxon>
        <taxon>Euteleostomi</taxon>
        <taxon>Actinopterygii</taxon>
        <taxon>Neopterygii</taxon>
        <taxon>Teleostei</taxon>
        <taxon>Neoteleostei</taxon>
        <taxon>Acanthomorphata</taxon>
        <taxon>Ovalentaria</taxon>
        <taxon>Atherinomorphae</taxon>
        <taxon>Cyprinodontiformes</taxon>
        <taxon>Poeciliidae</taxon>
        <taxon>Poeciliinae</taxon>
        <taxon>Gambusia</taxon>
    </lineage>
</organism>
<dbReference type="Proteomes" id="UP000250572">
    <property type="component" value="Unassembled WGS sequence"/>
</dbReference>
<proteinExistence type="predicted"/>
<protein>
    <recommendedName>
        <fullName evidence="4">Thioredoxin domain-containing protein</fullName>
    </recommendedName>
</protein>
<gene>
    <name evidence="2" type="ORF">CCH79_00019802</name>
</gene>
<dbReference type="InterPro" id="IPR042494">
    <property type="entry name" value="RNF103"/>
</dbReference>
<dbReference type="GO" id="GO:0016567">
    <property type="term" value="P:protein ubiquitination"/>
    <property type="evidence" value="ECO:0007669"/>
    <property type="project" value="InterPro"/>
</dbReference>
<accession>A0A315V0B1</accession>
<dbReference type="GO" id="GO:0004842">
    <property type="term" value="F:ubiquitin-protein transferase activity"/>
    <property type="evidence" value="ECO:0007669"/>
    <property type="project" value="InterPro"/>
</dbReference>
<name>A0A315V0B1_GAMAF</name>
<feature type="compositionally biased region" description="Polar residues" evidence="1">
    <location>
        <begin position="97"/>
        <end position="107"/>
    </location>
</feature>
<evidence type="ECO:0000313" key="2">
    <source>
        <dbReference type="EMBL" id="PWA16992.1"/>
    </source>
</evidence>